<sequence>MPQTHIRPDVVALLADVDWHGRRDEPPHRRDGRPFTLAEQRLLSTITPEEGAAARQQIRRENEWLDEVDAMRDDFVALVRKYLARLPKNAVVADAIQIMTDEDYAEYERLVPIVTAQDTLEYRATHGNSTEHLTGPTED</sequence>
<dbReference type="KEGG" id="snw:BBN63_15380"/>
<organism evidence="1 2">
    <name type="scientific">Streptomyces niveus</name>
    <name type="common">Streptomyces spheroides</name>
    <dbReference type="NCBI Taxonomy" id="193462"/>
    <lineage>
        <taxon>Bacteria</taxon>
        <taxon>Bacillati</taxon>
        <taxon>Actinomycetota</taxon>
        <taxon>Actinomycetes</taxon>
        <taxon>Kitasatosporales</taxon>
        <taxon>Streptomycetaceae</taxon>
        <taxon>Streptomyces</taxon>
    </lineage>
</organism>
<dbReference type="AlphaFoldDB" id="A0A1U9QT19"/>
<proteinExistence type="predicted"/>
<keyword evidence="2" id="KW-1185">Reference proteome</keyword>
<dbReference type="EMBL" id="CP018047">
    <property type="protein sequence ID" value="AQU67418.1"/>
    <property type="molecule type" value="Genomic_DNA"/>
</dbReference>
<gene>
    <name evidence="1" type="ORF">BBN63_15380</name>
</gene>
<name>A0A1U9QT19_STRNV</name>
<dbReference type="RefSeq" id="WP_078075981.1">
    <property type="nucleotide sequence ID" value="NZ_CP018047.1"/>
</dbReference>
<dbReference type="OrthoDB" id="4252608at2"/>
<accession>A0A1U9QT19</accession>
<reference evidence="1 2" key="1">
    <citation type="submission" date="2016-11" db="EMBL/GenBank/DDBJ databases">
        <title>Complete genome sequence of Streptomyces niveus SCSIO 3406.</title>
        <authorList>
            <person name="Zhu Q."/>
            <person name="Cheng W."/>
            <person name="Song Y."/>
            <person name="Li Q."/>
            <person name="Ju J."/>
        </authorList>
    </citation>
    <scope>NUCLEOTIDE SEQUENCE [LARGE SCALE GENOMIC DNA]</scope>
    <source>
        <strain evidence="1 2">SCSIO 3406</strain>
    </source>
</reference>
<evidence type="ECO:0000313" key="2">
    <source>
        <dbReference type="Proteomes" id="UP000189677"/>
    </source>
</evidence>
<protein>
    <submittedName>
        <fullName evidence="1">Uncharacterized protein</fullName>
    </submittedName>
</protein>
<dbReference type="Proteomes" id="UP000189677">
    <property type="component" value="Chromosome"/>
</dbReference>
<evidence type="ECO:0000313" key="1">
    <source>
        <dbReference type="EMBL" id="AQU67418.1"/>
    </source>
</evidence>